<organism evidence="1 2">
    <name type="scientific">Cereibacter johrii</name>
    <dbReference type="NCBI Taxonomy" id="445629"/>
    <lineage>
        <taxon>Bacteria</taxon>
        <taxon>Pseudomonadati</taxon>
        <taxon>Pseudomonadota</taxon>
        <taxon>Alphaproteobacteria</taxon>
        <taxon>Rhodobacterales</taxon>
        <taxon>Paracoccaceae</taxon>
        <taxon>Cereibacter</taxon>
    </lineage>
</organism>
<dbReference type="Proteomes" id="UP000240800">
    <property type="component" value="Unassembled WGS sequence"/>
</dbReference>
<dbReference type="EMBL" id="PZZW01000003">
    <property type="protein sequence ID" value="PTM78922.1"/>
    <property type="molecule type" value="Genomic_DNA"/>
</dbReference>
<name>A0ABX5JCU4_9RHOB</name>
<evidence type="ECO:0000313" key="1">
    <source>
        <dbReference type="EMBL" id="PTM78922.1"/>
    </source>
</evidence>
<evidence type="ECO:0000313" key="2">
    <source>
        <dbReference type="Proteomes" id="UP000240800"/>
    </source>
</evidence>
<dbReference type="RefSeq" id="WP_084295701.1">
    <property type="nucleotide sequence ID" value="NZ_JAYFRT010000001.1"/>
</dbReference>
<gene>
    <name evidence="1" type="ORF">C8J29_10314</name>
</gene>
<comment type="caution">
    <text evidence="1">The sequence shown here is derived from an EMBL/GenBank/DDBJ whole genome shotgun (WGS) entry which is preliminary data.</text>
</comment>
<sequence length="52" mass="5871">MTALTTAAVQSLIGLIGGLRDVRHPAPWMRNRASEEELERLRIAESHIPCRF</sequence>
<proteinExistence type="predicted"/>
<protein>
    <submittedName>
        <fullName evidence="1">Uncharacterized protein</fullName>
    </submittedName>
</protein>
<accession>A0ABX5JCU4</accession>
<reference evidence="1 2" key="1">
    <citation type="submission" date="2018-04" db="EMBL/GenBank/DDBJ databases">
        <title>Genomic Encyclopedia of Type Strains, Phase III (KMG-III): the genomes of soil and plant-associated and newly described type strains.</title>
        <authorList>
            <person name="Whitman W."/>
        </authorList>
    </citation>
    <scope>NUCLEOTIDE SEQUENCE [LARGE SCALE GENOMIC DNA]</scope>
    <source>
        <strain evidence="1 2">JA192</strain>
    </source>
</reference>
<keyword evidence="2" id="KW-1185">Reference proteome</keyword>